<feature type="non-terminal residue" evidence="2">
    <location>
        <position position="1"/>
    </location>
</feature>
<protein>
    <recommendedName>
        <fullName evidence="4">G protein-coupled receptor</fullName>
    </recommendedName>
</protein>
<name>A0AAN4ZEV8_9BILA</name>
<comment type="caution">
    <text evidence="2">The sequence shown here is derived from an EMBL/GenBank/DDBJ whole genome shotgun (WGS) entry which is preliminary data.</text>
</comment>
<gene>
    <name evidence="2" type="ORF">PMAYCL1PPCAC_05880</name>
</gene>
<evidence type="ECO:0000256" key="1">
    <source>
        <dbReference type="SAM" id="Phobius"/>
    </source>
</evidence>
<feature type="transmembrane region" description="Helical" evidence="1">
    <location>
        <begin position="6"/>
        <end position="27"/>
    </location>
</feature>
<evidence type="ECO:0008006" key="4">
    <source>
        <dbReference type="Google" id="ProtNLM"/>
    </source>
</evidence>
<evidence type="ECO:0000313" key="2">
    <source>
        <dbReference type="EMBL" id="GMR35685.1"/>
    </source>
</evidence>
<keyword evidence="3" id="KW-1185">Reference proteome</keyword>
<dbReference type="SUPFAM" id="SSF81321">
    <property type="entry name" value="Family A G protein-coupled receptor-like"/>
    <property type="match status" value="1"/>
</dbReference>
<dbReference type="AlphaFoldDB" id="A0AAN4ZEV8"/>
<keyword evidence="1" id="KW-1133">Transmembrane helix</keyword>
<keyword evidence="1" id="KW-0812">Transmembrane</keyword>
<feature type="transmembrane region" description="Helical" evidence="1">
    <location>
        <begin position="87"/>
        <end position="112"/>
    </location>
</feature>
<dbReference type="EMBL" id="BTRK01000002">
    <property type="protein sequence ID" value="GMR35685.1"/>
    <property type="molecule type" value="Genomic_DNA"/>
</dbReference>
<sequence>FQQVGVSVTGAFEATKVLTYAAIIVLMRRYKKIQPHLGSFQSKFSKSVYRMTAAAAVNSLGGWSIFIFFAIWYIYQWTTGTRIVSFTYYALILRLTTSFNNVLTPYVMLISFKSLRQIFFGRRASTEVTTMKGDSSVARAKSTVKP</sequence>
<keyword evidence="1" id="KW-0472">Membrane</keyword>
<reference evidence="3" key="1">
    <citation type="submission" date="2022-10" db="EMBL/GenBank/DDBJ databases">
        <title>Genome assembly of Pristionchus species.</title>
        <authorList>
            <person name="Yoshida K."/>
            <person name="Sommer R.J."/>
        </authorList>
    </citation>
    <scope>NUCLEOTIDE SEQUENCE [LARGE SCALE GENOMIC DNA]</scope>
    <source>
        <strain evidence="3">RS5460</strain>
    </source>
</reference>
<accession>A0AAN4ZEV8</accession>
<dbReference type="Proteomes" id="UP001328107">
    <property type="component" value="Unassembled WGS sequence"/>
</dbReference>
<organism evidence="2 3">
    <name type="scientific">Pristionchus mayeri</name>
    <dbReference type="NCBI Taxonomy" id="1317129"/>
    <lineage>
        <taxon>Eukaryota</taxon>
        <taxon>Metazoa</taxon>
        <taxon>Ecdysozoa</taxon>
        <taxon>Nematoda</taxon>
        <taxon>Chromadorea</taxon>
        <taxon>Rhabditida</taxon>
        <taxon>Rhabditina</taxon>
        <taxon>Diplogasteromorpha</taxon>
        <taxon>Diplogasteroidea</taxon>
        <taxon>Neodiplogasteridae</taxon>
        <taxon>Pristionchus</taxon>
    </lineage>
</organism>
<proteinExistence type="predicted"/>
<evidence type="ECO:0000313" key="3">
    <source>
        <dbReference type="Proteomes" id="UP001328107"/>
    </source>
</evidence>
<feature type="transmembrane region" description="Helical" evidence="1">
    <location>
        <begin position="48"/>
        <end position="75"/>
    </location>
</feature>